<keyword evidence="3" id="KW-1185">Reference proteome</keyword>
<sequence length="286" mass="32396">MAPKTLSIKGQPTRLMENTILKTDTASVVTRQQMIADLARHRVVYVGESHTNPSHHAIQLEVIRALAQNTSNLVIGMEMFDHTYQAVLDRWVAGELDETAFLQQTHWYANWRFNFGLYRDILEYAKEKGIRIIALNVPFHIPPRIRVGGIASLSEADRRHLPAVINTTDAGHRAYLQEIFNLHAFRGRDTFDFFYEAQCTWEDAMAEAVADHPGPGTMVVLAGNGHIIRKFGIPNRAFARVNAPFKTVYLASVGDEAELSWADYLWVTPDQRMPHGRMMGGVKKKK</sequence>
<evidence type="ECO:0000313" key="3">
    <source>
        <dbReference type="Proteomes" id="UP000427906"/>
    </source>
</evidence>
<evidence type="ECO:0000313" key="2">
    <source>
        <dbReference type="EMBL" id="BBO71687.1"/>
    </source>
</evidence>
<proteinExistence type="predicted"/>
<dbReference type="SUPFAM" id="SSF159501">
    <property type="entry name" value="EreA/ChaN-like"/>
    <property type="match status" value="1"/>
</dbReference>
<dbReference type="CDD" id="cd14727">
    <property type="entry name" value="ChanN-like"/>
    <property type="match status" value="1"/>
</dbReference>
<accession>A0A5K7Z4Z7</accession>
<dbReference type="PIRSF" id="PIRSF020419">
    <property type="entry name" value="Fe_uptake_reg_CjrA_prd"/>
    <property type="match status" value="1"/>
</dbReference>
<dbReference type="Pfam" id="PF04187">
    <property type="entry name" value="Cofac_haem_bdg"/>
    <property type="match status" value="1"/>
</dbReference>
<evidence type="ECO:0000259" key="1">
    <source>
        <dbReference type="Pfam" id="PF04187"/>
    </source>
</evidence>
<reference evidence="2 3" key="1">
    <citation type="submission" date="2019-11" db="EMBL/GenBank/DDBJ databases">
        <title>Comparative genomics of hydrocarbon-degrading Desulfosarcina strains.</title>
        <authorList>
            <person name="Watanabe M."/>
            <person name="Kojima H."/>
            <person name="Fukui M."/>
        </authorList>
    </citation>
    <scope>NUCLEOTIDE SEQUENCE [LARGE SCALE GENOMIC DNA]</scope>
    <source>
        <strain evidence="2 3">PL12</strain>
    </source>
</reference>
<dbReference type="InterPro" id="IPR007314">
    <property type="entry name" value="Cofac_haem-bd_dom"/>
</dbReference>
<dbReference type="Gene3D" id="3.40.50.11550">
    <property type="match status" value="1"/>
</dbReference>
<dbReference type="Proteomes" id="UP000427906">
    <property type="component" value="Chromosome"/>
</dbReference>
<name>A0A5K7Z4Z7_9BACT</name>
<gene>
    <name evidence="2" type="ORF">DSCA_56170</name>
</gene>
<dbReference type="AlphaFoldDB" id="A0A5K7Z4Z7"/>
<dbReference type="KEGG" id="dalk:DSCA_56170"/>
<organism evidence="2 3">
    <name type="scientific">Desulfosarcina alkanivorans</name>
    <dbReference type="NCBI Taxonomy" id="571177"/>
    <lineage>
        <taxon>Bacteria</taxon>
        <taxon>Pseudomonadati</taxon>
        <taxon>Thermodesulfobacteriota</taxon>
        <taxon>Desulfobacteria</taxon>
        <taxon>Desulfobacterales</taxon>
        <taxon>Desulfosarcinaceae</taxon>
        <taxon>Desulfosarcina</taxon>
    </lineage>
</organism>
<dbReference type="InterPro" id="IPR016773">
    <property type="entry name" value="Fe3_uptake_reg_CjrA_prd"/>
</dbReference>
<feature type="domain" description="Haem-binding uptake Tiki superfamily ChaN" evidence="1">
    <location>
        <begin position="34"/>
        <end position="236"/>
    </location>
</feature>
<protein>
    <recommendedName>
        <fullName evidence="1">Haem-binding uptake Tiki superfamily ChaN domain-containing protein</fullName>
    </recommendedName>
</protein>
<dbReference type="EMBL" id="AP021874">
    <property type="protein sequence ID" value="BBO71687.1"/>
    <property type="molecule type" value="Genomic_DNA"/>
</dbReference>